<feature type="transmembrane region" description="Helical" evidence="1">
    <location>
        <begin position="5"/>
        <end position="24"/>
    </location>
</feature>
<dbReference type="PANTHER" id="PTHR23028:SF53">
    <property type="entry name" value="ACYL_TRANSF_3 DOMAIN-CONTAINING PROTEIN"/>
    <property type="match status" value="1"/>
</dbReference>
<evidence type="ECO:0000259" key="3">
    <source>
        <dbReference type="Pfam" id="PF19040"/>
    </source>
</evidence>
<feature type="domain" description="Acyltransferase 3" evidence="2">
    <location>
        <begin position="7"/>
        <end position="323"/>
    </location>
</feature>
<dbReference type="GO" id="GO:0016747">
    <property type="term" value="F:acyltransferase activity, transferring groups other than amino-acyl groups"/>
    <property type="evidence" value="ECO:0007669"/>
    <property type="project" value="InterPro"/>
</dbReference>
<evidence type="ECO:0000313" key="5">
    <source>
        <dbReference type="EMBL" id="CAB4694079.1"/>
    </source>
</evidence>
<keyword evidence="1" id="KW-1133">Transmembrane helix</keyword>
<sequence length="617" mass="68415">MSKRVLEIQGLRAFAAILVVIFHARLVGGGFIGVDIFYVISGYLITGLIVREISKTGTLDFSQFYLRRIKRLLPTSSFVLILTAVASWLLLAPNTRTSIGRDVIAASIYICNYLFAWWENDYQNLGAIPSPLIHYWSLAVEEQFYLLWPAFLFILAKFGKRTAITIGIWASTIASFMYSIYLTHASPIWSFYSLPTRAWELGAGALLALSPNLKVKRPITSWIAVVVLLYATFEFNSSTAFPGFAALAPTLATVLLIASIGSWPPILADLAQSKISQWLGGISYPLYLWHWPLLVLPSAYYGRPLHFYERAICIVATVIAADLTHRFIEEPLRLRALATKTIVFGAVVITVLSIAIGFTISHSVSSKIAIEGQGKQYSLVQIVRKPAVYANGCHVNYGENSSPLCEFGDLKSKKKIVLYGDSHAAQWFPTLEKLANEEHFTLISLTKSACPSIEVTRTSRGAFSASECDLWRSNSVKRIHALHPDAVLVTGFQWYAPPKGSGSREQWWRTGQILTVEHLRGATDKLVFISDTPHVNRDIPTCLASAKLHDCNNSEPSFNNIPSQELAIDPTAWLCKSTCNALMDDIVAYRDGSHISVDVALSLASKMKDALSRFNIL</sequence>
<dbReference type="InterPro" id="IPR050879">
    <property type="entry name" value="Acyltransferase_3"/>
</dbReference>
<gene>
    <name evidence="4" type="ORF">UFOPK2288_00821</name>
    <name evidence="5" type="ORF">UFOPK2589_00449</name>
    <name evidence="6" type="ORF">UFOPK3558_00459</name>
</gene>
<feature type="transmembrane region" description="Helical" evidence="1">
    <location>
        <begin position="163"/>
        <end position="182"/>
    </location>
</feature>
<name>A0A6J6P5B3_9ZZZZ</name>
<dbReference type="InterPro" id="IPR043968">
    <property type="entry name" value="SGNH"/>
</dbReference>
<proteinExistence type="predicted"/>
<feature type="transmembrane region" description="Helical" evidence="1">
    <location>
        <begin position="30"/>
        <end position="50"/>
    </location>
</feature>
<feature type="transmembrane region" description="Helical" evidence="1">
    <location>
        <begin position="221"/>
        <end position="238"/>
    </location>
</feature>
<feature type="transmembrane region" description="Helical" evidence="1">
    <location>
        <begin position="337"/>
        <end position="360"/>
    </location>
</feature>
<evidence type="ECO:0000313" key="6">
    <source>
        <dbReference type="EMBL" id="CAB4896759.1"/>
    </source>
</evidence>
<feature type="transmembrane region" description="Helical" evidence="1">
    <location>
        <begin position="278"/>
        <end position="301"/>
    </location>
</feature>
<keyword evidence="1" id="KW-0472">Membrane</keyword>
<keyword evidence="1" id="KW-0812">Transmembrane</keyword>
<organism evidence="5">
    <name type="scientific">freshwater metagenome</name>
    <dbReference type="NCBI Taxonomy" id="449393"/>
    <lineage>
        <taxon>unclassified sequences</taxon>
        <taxon>metagenomes</taxon>
        <taxon>ecological metagenomes</taxon>
    </lineage>
</organism>
<dbReference type="Pfam" id="PF19040">
    <property type="entry name" value="SGNH"/>
    <property type="match status" value="1"/>
</dbReference>
<dbReference type="GO" id="GO:0009103">
    <property type="term" value="P:lipopolysaccharide biosynthetic process"/>
    <property type="evidence" value="ECO:0007669"/>
    <property type="project" value="TreeGrafter"/>
</dbReference>
<dbReference type="GO" id="GO:0016020">
    <property type="term" value="C:membrane"/>
    <property type="evidence" value="ECO:0007669"/>
    <property type="project" value="TreeGrafter"/>
</dbReference>
<dbReference type="EMBL" id="CAEZXT010000018">
    <property type="protein sequence ID" value="CAB4694079.1"/>
    <property type="molecule type" value="Genomic_DNA"/>
</dbReference>
<evidence type="ECO:0000259" key="2">
    <source>
        <dbReference type="Pfam" id="PF01757"/>
    </source>
</evidence>
<dbReference type="AlphaFoldDB" id="A0A6J6P5B3"/>
<feature type="transmembrane region" description="Helical" evidence="1">
    <location>
        <begin position="244"/>
        <end position="266"/>
    </location>
</feature>
<dbReference type="EMBL" id="CAFBMI010000024">
    <property type="protein sequence ID" value="CAB4896759.1"/>
    <property type="molecule type" value="Genomic_DNA"/>
</dbReference>
<feature type="transmembrane region" description="Helical" evidence="1">
    <location>
        <begin position="71"/>
        <end position="91"/>
    </location>
</feature>
<feature type="domain" description="SGNH" evidence="3">
    <location>
        <begin position="393"/>
        <end position="607"/>
    </location>
</feature>
<evidence type="ECO:0000256" key="1">
    <source>
        <dbReference type="SAM" id="Phobius"/>
    </source>
</evidence>
<dbReference type="PANTHER" id="PTHR23028">
    <property type="entry name" value="ACETYLTRANSFERASE"/>
    <property type="match status" value="1"/>
</dbReference>
<evidence type="ECO:0000313" key="4">
    <source>
        <dbReference type="EMBL" id="CAB4667032.1"/>
    </source>
</evidence>
<dbReference type="EMBL" id="CAEZWS010000038">
    <property type="protein sequence ID" value="CAB4667032.1"/>
    <property type="molecule type" value="Genomic_DNA"/>
</dbReference>
<accession>A0A6J6P5B3</accession>
<protein>
    <submittedName>
        <fullName evidence="5">Unannotated protein</fullName>
    </submittedName>
</protein>
<reference evidence="5" key="1">
    <citation type="submission" date="2020-05" db="EMBL/GenBank/DDBJ databases">
        <authorList>
            <person name="Chiriac C."/>
            <person name="Salcher M."/>
            <person name="Ghai R."/>
            <person name="Kavagutti S V."/>
        </authorList>
    </citation>
    <scope>NUCLEOTIDE SEQUENCE</scope>
</reference>
<dbReference type="Pfam" id="PF01757">
    <property type="entry name" value="Acyl_transf_3"/>
    <property type="match status" value="1"/>
</dbReference>
<feature type="transmembrane region" description="Helical" evidence="1">
    <location>
        <begin position="133"/>
        <end position="156"/>
    </location>
</feature>
<dbReference type="InterPro" id="IPR002656">
    <property type="entry name" value="Acyl_transf_3_dom"/>
</dbReference>